<accession>A0A1F6N437</accession>
<reference evidence="2 3" key="1">
    <citation type="journal article" date="2016" name="Nat. Commun.">
        <title>Thousands of microbial genomes shed light on interconnected biogeochemical processes in an aquifer system.</title>
        <authorList>
            <person name="Anantharaman K."/>
            <person name="Brown C.T."/>
            <person name="Hug L.A."/>
            <person name="Sharon I."/>
            <person name="Castelle C.J."/>
            <person name="Probst A.J."/>
            <person name="Thomas B.C."/>
            <person name="Singh A."/>
            <person name="Wilkins M.J."/>
            <person name="Karaoz U."/>
            <person name="Brodie E.L."/>
            <person name="Williams K.H."/>
            <person name="Hubbard S.S."/>
            <person name="Banfield J.F."/>
        </authorList>
    </citation>
    <scope>NUCLEOTIDE SEQUENCE [LARGE SCALE GENOMIC DNA]</scope>
</reference>
<protein>
    <submittedName>
        <fullName evidence="2">Uncharacterized protein</fullName>
    </submittedName>
</protein>
<organism evidence="2 3">
    <name type="scientific">Candidatus Magasanikbacteria bacterium RIFCSPLOWO2_01_FULL_40_15</name>
    <dbReference type="NCBI Taxonomy" id="1798686"/>
    <lineage>
        <taxon>Bacteria</taxon>
        <taxon>Candidatus Magasanikiibacteriota</taxon>
    </lineage>
</organism>
<sequence length="158" mass="16499">MTRLFVALLVLGGGSFVGCDQSTSSSTDGALVAANHDINSSPAADSNPSTSSGQATAGQDDLATSTDVDNTEDGVTDSPAVEDSACDPLATIFREGMMLLCKPFEVACFLHLDLASCLWSCGEYPNGDPPLQSKDIPQDPLTITPENLAKDQCEILKE</sequence>
<proteinExistence type="predicted"/>
<dbReference type="AlphaFoldDB" id="A0A1F6N437"/>
<dbReference type="PROSITE" id="PS51257">
    <property type="entry name" value="PROKAR_LIPOPROTEIN"/>
    <property type="match status" value="1"/>
</dbReference>
<feature type="compositionally biased region" description="Polar residues" evidence="1">
    <location>
        <begin position="38"/>
        <end position="68"/>
    </location>
</feature>
<dbReference type="Proteomes" id="UP000177040">
    <property type="component" value="Unassembled WGS sequence"/>
</dbReference>
<evidence type="ECO:0000313" key="3">
    <source>
        <dbReference type="Proteomes" id="UP000177040"/>
    </source>
</evidence>
<dbReference type="EMBL" id="MFQH01000003">
    <property type="protein sequence ID" value="OGH78689.1"/>
    <property type="molecule type" value="Genomic_DNA"/>
</dbReference>
<evidence type="ECO:0000256" key="1">
    <source>
        <dbReference type="SAM" id="MobiDB-lite"/>
    </source>
</evidence>
<gene>
    <name evidence="2" type="ORF">A2983_04275</name>
</gene>
<name>A0A1F6N437_9BACT</name>
<feature type="region of interest" description="Disordered" evidence="1">
    <location>
        <begin position="38"/>
        <end position="81"/>
    </location>
</feature>
<evidence type="ECO:0000313" key="2">
    <source>
        <dbReference type="EMBL" id="OGH78689.1"/>
    </source>
</evidence>
<comment type="caution">
    <text evidence="2">The sequence shown here is derived from an EMBL/GenBank/DDBJ whole genome shotgun (WGS) entry which is preliminary data.</text>
</comment>